<reference evidence="1" key="1">
    <citation type="submission" date="2022-03" db="EMBL/GenBank/DDBJ databases">
        <authorList>
            <person name="Lindestad O."/>
        </authorList>
    </citation>
    <scope>NUCLEOTIDE SEQUENCE</scope>
</reference>
<sequence>MWIAALRPSRSSMVECGWCRRNAPILFHTPVPMWVEYKNPMLVYQRHHGWLDGLMVAVYGRSRTEDAGDLSPPSPIAVYSLVNSSGSI</sequence>
<evidence type="ECO:0000313" key="1">
    <source>
        <dbReference type="EMBL" id="CAH2218409.1"/>
    </source>
</evidence>
<protein>
    <submittedName>
        <fullName evidence="1">Jg21885 protein</fullName>
    </submittedName>
</protein>
<organism evidence="1 2">
    <name type="scientific">Pararge aegeria aegeria</name>
    <dbReference type="NCBI Taxonomy" id="348720"/>
    <lineage>
        <taxon>Eukaryota</taxon>
        <taxon>Metazoa</taxon>
        <taxon>Ecdysozoa</taxon>
        <taxon>Arthropoda</taxon>
        <taxon>Hexapoda</taxon>
        <taxon>Insecta</taxon>
        <taxon>Pterygota</taxon>
        <taxon>Neoptera</taxon>
        <taxon>Endopterygota</taxon>
        <taxon>Lepidoptera</taxon>
        <taxon>Glossata</taxon>
        <taxon>Ditrysia</taxon>
        <taxon>Papilionoidea</taxon>
        <taxon>Nymphalidae</taxon>
        <taxon>Satyrinae</taxon>
        <taxon>Satyrini</taxon>
        <taxon>Parargina</taxon>
        <taxon>Pararge</taxon>
    </lineage>
</organism>
<accession>A0A8S4QZ21</accession>
<dbReference type="Proteomes" id="UP000838756">
    <property type="component" value="Unassembled WGS sequence"/>
</dbReference>
<gene>
    <name evidence="1" type="primary">jg21885</name>
    <name evidence="1" type="ORF">PAEG_LOCUS6243</name>
</gene>
<dbReference type="AlphaFoldDB" id="A0A8S4QZ21"/>
<comment type="caution">
    <text evidence="1">The sequence shown here is derived from an EMBL/GenBank/DDBJ whole genome shotgun (WGS) entry which is preliminary data.</text>
</comment>
<evidence type="ECO:0000313" key="2">
    <source>
        <dbReference type="Proteomes" id="UP000838756"/>
    </source>
</evidence>
<name>A0A8S4QZ21_9NEOP</name>
<proteinExistence type="predicted"/>
<keyword evidence="2" id="KW-1185">Reference proteome</keyword>
<dbReference type="EMBL" id="CAKXAJ010019531">
    <property type="protein sequence ID" value="CAH2218409.1"/>
    <property type="molecule type" value="Genomic_DNA"/>
</dbReference>